<reference evidence="2" key="1">
    <citation type="journal article" date="2019" name="G3 (Bethesda)">
        <title>Genome Assemblies of Two Rare Opportunistic Yeast Pathogens: Diutina rugosa (syn. Candida rugosa) and Trichomonascus ciferrii (syn. Candida ciferrii).</title>
        <authorList>
            <person name="Mixao V."/>
            <person name="Saus E."/>
            <person name="Hansen A.P."/>
            <person name="Lass-Florl C."/>
            <person name="Gabaldon T."/>
        </authorList>
    </citation>
    <scope>NUCLEOTIDE SEQUENCE</scope>
    <source>
        <strain evidence="2">CBS 4856</strain>
    </source>
</reference>
<keyword evidence="3" id="KW-1185">Reference proteome</keyword>
<evidence type="ECO:0008006" key="4">
    <source>
        <dbReference type="Google" id="ProtNLM"/>
    </source>
</evidence>
<evidence type="ECO:0000256" key="1">
    <source>
        <dbReference type="SAM" id="SignalP"/>
    </source>
</evidence>
<evidence type="ECO:0000313" key="2">
    <source>
        <dbReference type="EMBL" id="KAA8912555.1"/>
    </source>
</evidence>
<gene>
    <name evidence="2" type="ORF">TRICI_003464</name>
</gene>
<feature type="chain" id="PRO_5025063390" description="Protein ROT1" evidence="1">
    <location>
        <begin position="19"/>
        <end position="187"/>
    </location>
</feature>
<feature type="signal peptide" evidence="1">
    <location>
        <begin position="1"/>
        <end position="18"/>
    </location>
</feature>
<sequence length="187" mass="21419">MKLLLLCLFVFLLHAVAGYPLPGHGHYNYHERRQIVDNTPFRLKVHTKQLPALNDRYVVPFMQPNGAKYALAFPSASGHYTLDSAAGVLYYHDHQYPERSVVSVGRQERIGDVSVLNTKPISNQEQQTLHRDAFDFNTQSFLTHKGASHWYACELTMAINYPFPLIAFFDHKPEEGCKKVELQLSFL</sequence>
<keyword evidence="1" id="KW-0732">Signal</keyword>
<organism evidence="2 3">
    <name type="scientific">Trichomonascus ciferrii</name>
    <dbReference type="NCBI Taxonomy" id="44093"/>
    <lineage>
        <taxon>Eukaryota</taxon>
        <taxon>Fungi</taxon>
        <taxon>Dikarya</taxon>
        <taxon>Ascomycota</taxon>
        <taxon>Saccharomycotina</taxon>
        <taxon>Dipodascomycetes</taxon>
        <taxon>Dipodascales</taxon>
        <taxon>Trichomonascaceae</taxon>
        <taxon>Trichomonascus</taxon>
        <taxon>Trichomonascus ciferrii complex</taxon>
    </lineage>
</organism>
<dbReference type="EMBL" id="SWFS01000253">
    <property type="protein sequence ID" value="KAA8912555.1"/>
    <property type="molecule type" value="Genomic_DNA"/>
</dbReference>
<dbReference type="Proteomes" id="UP000761534">
    <property type="component" value="Unassembled WGS sequence"/>
</dbReference>
<dbReference type="VEuPathDB" id="FungiDB:TRICI_003464"/>
<proteinExistence type="predicted"/>
<accession>A0A642V3Q6</accession>
<evidence type="ECO:0000313" key="3">
    <source>
        <dbReference type="Proteomes" id="UP000761534"/>
    </source>
</evidence>
<protein>
    <recommendedName>
        <fullName evidence="4">Protein ROT1</fullName>
    </recommendedName>
</protein>
<dbReference type="AlphaFoldDB" id="A0A642V3Q6"/>
<comment type="caution">
    <text evidence="2">The sequence shown here is derived from an EMBL/GenBank/DDBJ whole genome shotgun (WGS) entry which is preliminary data.</text>
</comment>
<name>A0A642V3Q6_9ASCO</name>